<name>A0ABU4IGK1_9VIBR</name>
<accession>A0ABU4IGK1</accession>
<dbReference type="EMBL" id="JAWRCN010000001">
    <property type="protein sequence ID" value="MDW6017673.1"/>
    <property type="molecule type" value="Genomic_DNA"/>
</dbReference>
<proteinExistence type="predicted"/>
<reference evidence="1 2" key="1">
    <citation type="submission" date="2023-11" db="EMBL/GenBank/DDBJ databases">
        <title>Plant-associative lifestyle of Vibrio porteresiae and its evolutionary dynamics.</title>
        <authorList>
            <person name="Rameshkumar N."/>
            <person name="Kirti K."/>
        </authorList>
    </citation>
    <scope>NUCLEOTIDE SEQUENCE [LARGE SCALE GENOMIC DNA]</scope>
    <source>
        <strain evidence="1 2">MSSRF60</strain>
    </source>
</reference>
<comment type="caution">
    <text evidence="1">The sequence shown here is derived from an EMBL/GenBank/DDBJ whole genome shotgun (WGS) entry which is preliminary data.</text>
</comment>
<keyword evidence="2" id="KW-1185">Reference proteome</keyword>
<evidence type="ECO:0000313" key="2">
    <source>
        <dbReference type="Proteomes" id="UP001272325"/>
    </source>
</evidence>
<gene>
    <name evidence="1" type="ORF">SBW85_07765</name>
</gene>
<evidence type="ECO:0000313" key="1">
    <source>
        <dbReference type="EMBL" id="MDW6017673.1"/>
    </source>
</evidence>
<dbReference type="Proteomes" id="UP001272325">
    <property type="component" value="Unassembled WGS sequence"/>
</dbReference>
<dbReference type="RefSeq" id="WP_171137817.1">
    <property type="nucleotide sequence ID" value="NZ_AP024893.1"/>
</dbReference>
<sequence length="170" mass="19225">MMEAVTWGFIGTIIGALASIATTAITSWSSHVLSNKAKEHERQEFANNFQRETILELQAELLVYFRSCGQIYRSDKINFENTGQWGSPISEELNVQNRDLNAKTAILTQRVANDELRASVQVLKDNCTKCLLAKDELEATAYYLSASDDYTKTCELMGRVLRSTYWQPNS</sequence>
<protein>
    <submittedName>
        <fullName evidence="1">Uncharacterized protein</fullName>
    </submittedName>
</protein>
<organism evidence="1 2">
    <name type="scientific">Vibrio plantisponsor</name>
    <dbReference type="NCBI Taxonomy" id="664643"/>
    <lineage>
        <taxon>Bacteria</taxon>
        <taxon>Pseudomonadati</taxon>
        <taxon>Pseudomonadota</taxon>
        <taxon>Gammaproteobacteria</taxon>
        <taxon>Vibrionales</taxon>
        <taxon>Vibrionaceae</taxon>
        <taxon>Vibrio</taxon>
    </lineage>
</organism>